<keyword evidence="1" id="KW-1133">Transmembrane helix</keyword>
<sequence length="208" mass="23259">RAGDGCEWVTWVTLTLTLLMIFMLGILRPFLAHYEFGFAVMMATLTAATLALQLAGNEDAADAVVVTQLALGLLMPVVQLLRLVLLWLFVIARDATKAGLSIMDLFVVAVGNGRIRRIPDFVDMLSSSTTPGRNKESGLLHSSTLWPCHDELGSSNSMSCEGRDGDHARRRQLLAEKRLEPLIRLICRSTRMLRKQQDQLRQQRRTKL</sequence>
<proteinExistence type="predicted"/>
<feature type="transmembrane region" description="Helical" evidence="1">
    <location>
        <begin position="38"/>
        <end position="56"/>
    </location>
</feature>
<name>A0A0S4JMZ0_BODSA</name>
<evidence type="ECO:0000256" key="1">
    <source>
        <dbReference type="SAM" id="Phobius"/>
    </source>
</evidence>
<feature type="transmembrane region" description="Helical" evidence="1">
    <location>
        <begin position="68"/>
        <end position="92"/>
    </location>
</feature>
<organism evidence="2 3">
    <name type="scientific">Bodo saltans</name>
    <name type="common">Flagellated protozoan</name>
    <dbReference type="NCBI Taxonomy" id="75058"/>
    <lineage>
        <taxon>Eukaryota</taxon>
        <taxon>Discoba</taxon>
        <taxon>Euglenozoa</taxon>
        <taxon>Kinetoplastea</taxon>
        <taxon>Metakinetoplastina</taxon>
        <taxon>Eubodonida</taxon>
        <taxon>Bodonidae</taxon>
        <taxon>Bodo</taxon>
    </lineage>
</organism>
<dbReference type="AlphaFoldDB" id="A0A0S4JMZ0"/>
<dbReference type="Proteomes" id="UP000051952">
    <property type="component" value="Unassembled WGS sequence"/>
</dbReference>
<gene>
    <name evidence="2" type="ORF">BSAL_39630</name>
</gene>
<evidence type="ECO:0000313" key="2">
    <source>
        <dbReference type="EMBL" id="CUG92841.1"/>
    </source>
</evidence>
<keyword evidence="3" id="KW-1185">Reference proteome</keyword>
<evidence type="ECO:0000313" key="3">
    <source>
        <dbReference type="Proteomes" id="UP000051952"/>
    </source>
</evidence>
<dbReference type="VEuPathDB" id="TriTrypDB:BSAL_39630"/>
<keyword evidence="1" id="KW-0812">Transmembrane</keyword>
<accession>A0A0S4JMZ0</accession>
<dbReference type="EMBL" id="CYKH01002090">
    <property type="protein sequence ID" value="CUG92841.1"/>
    <property type="molecule type" value="Genomic_DNA"/>
</dbReference>
<feature type="non-terminal residue" evidence="2">
    <location>
        <position position="1"/>
    </location>
</feature>
<protein>
    <submittedName>
        <fullName evidence="2">Membrane-associated protein, putative</fullName>
    </submittedName>
</protein>
<reference evidence="3" key="1">
    <citation type="submission" date="2015-09" db="EMBL/GenBank/DDBJ databases">
        <authorList>
            <consortium name="Pathogen Informatics"/>
        </authorList>
    </citation>
    <scope>NUCLEOTIDE SEQUENCE [LARGE SCALE GENOMIC DNA]</scope>
    <source>
        <strain evidence="3">Lake Konstanz</strain>
    </source>
</reference>
<feature type="transmembrane region" description="Helical" evidence="1">
    <location>
        <begin position="12"/>
        <end position="31"/>
    </location>
</feature>
<keyword evidence="1" id="KW-0472">Membrane</keyword>